<reference evidence="2" key="1">
    <citation type="submission" date="2021-12" db="EMBL/GenBank/DDBJ databases">
        <title>Prjna785345.</title>
        <authorList>
            <person name="Rujirawat T."/>
            <person name="Krajaejun T."/>
        </authorList>
    </citation>
    <scope>NUCLEOTIDE SEQUENCE</scope>
    <source>
        <strain evidence="2">Pi057C3</strain>
    </source>
</reference>
<feature type="chain" id="PRO_5041985004" description="Right handed beta helix domain-containing protein" evidence="1">
    <location>
        <begin position="28"/>
        <end position="1002"/>
    </location>
</feature>
<dbReference type="AlphaFoldDB" id="A0AAD5LBF0"/>
<organism evidence="2 3">
    <name type="scientific">Pythium insidiosum</name>
    <name type="common">Pythiosis disease agent</name>
    <dbReference type="NCBI Taxonomy" id="114742"/>
    <lineage>
        <taxon>Eukaryota</taxon>
        <taxon>Sar</taxon>
        <taxon>Stramenopiles</taxon>
        <taxon>Oomycota</taxon>
        <taxon>Peronosporomycetes</taxon>
        <taxon>Pythiales</taxon>
        <taxon>Pythiaceae</taxon>
        <taxon>Pythium</taxon>
    </lineage>
</organism>
<sequence length="1002" mass="105431">MTRRAVTAAVIVRVAALVLALVAPVRATAPSPIELYVSPTGNDADDGTFARPFRTIERAQQQVRTLKASAAAASAPAAPPPVPINVFLRGGRYELQSTLEFSPLDSGDSPSAPVTYQPYCDASVAQAQAISVLPFPYSSYRPPAALRPLWNGVGDRTKWPGPVDPFLLMDINRSSNAVLQPPFQPPAPLPPTDVGDVCVDKVGVGHTCYADGSISAGAGGVGMATCVSGCKTACAEHIARPKHSDALVQRFRHLFGKDLTREEDCVERCSLSCRVGCERATISGAKRIAPGALTTWALHRTLTAANGSTLFVLTADLTPHLPPGAAAADTPTIFTTLYANGTLLPRAGFPDCQPTPHPPAKAQLSAWRCAYATPLSFPKPNVVRFDAASFSSRVGSWSATSLANAELGLRPRVSPPPASAANAIYRLTAVDVAKSELTLGAGGSQVTPELFTHGLNDRDVPPRSAAFRVDNVLEELDAHGEWFFDPQTKQLFLIPPAPAATAAAAIAQLEALELELPLLRQLVRVSGSRENQYTQAARASSTLVETDSTAFAGSLVFRSLVFSGTQLLPSDVYERVPSPLSALGPASPPWTTARVAAMFLETVRDVTVELCAFDRIGGNALMVSGASQRVRLTNNNVSFVGSSGIVLLARAVEPRDPYRAGAASLTVAVAPRLLVSRDAVVAFNQVHHIGRRVARSAAVAAIGAVRSTIDGNLIYGLPVDSAVGYLVSNADGAAATRATALATSVPPSTLSAASSVGPLIRAINAISIAETLAQDLSIAYEMAVPLGGFDIPIVAKLIGAPTCPTGSGRDGALYAEQQPVSKMYDWGASCSGCCSLHANSAQLRVDRGPQSVDWGVATSREVIVRPGESITLRANASSLFNALVDVYVGFHVVTPNGIHELPTRARWRIRTRRCRYAEDTYRAQCFGPCRGPNAVGCGNSNAGIQQVPPGHALQCRAGYEADRTTHVCEGPFEALADCDGSGVAKSQLYYNCSIACFTTSCV</sequence>
<evidence type="ECO:0000313" key="3">
    <source>
        <dbReference type="Proteomes" id="UP001209570"/>
    </source>
</evidence>
<dbReference type="Proteomes" id="UP001209570">
    <property type="component" value="Unassembled WGS sequence"/>
</dbReference>
<comment type="caution">
    <text evidence="2">The sequence shown here is derived from an EMBL/GenBank/DDBJ whole genome shotgun (WGS) entry which is preliminary data.</text>
</comment>
<name>A0AAD5LBF0_PYTIN</name>
<feature type="signal peptide" evidence="1">
    <location>
        <begin position="1"/>
        <end position="27"/>
    </location>
</feature>
<keyword evidence="1" id="KW-0732">Signal</keyword>
<dbReference type="EMBL" id="JAKCXM010000351">
    <property type="protein sequence ID" value="KAJ0395318.1"/>
    <property type="molecule type" value="Genomic_DNA"/>
</dbReference>
<dbReference type="InterPro" id="IPR012334">
    <property type="entry name" value="Pectin_lyas_fold"/>
</dbReference>
<evidence type="ECO:0000313" key="2">
    <source>
        <dbReference type="EMBL" id="KAJ0395318.1"/>
    </source>
</evidence>
<evidence type="ECO:0000256" key="1">
    <source>
        <dbReference type="SAM" id="SignalP"/>
    </source>
</evidence>
<evidence type="ECO:0008006" key="4">
    <source>
        <dbReference type="Google" id="ProtNLM"/>
    </source>
</evidence>
<gene>
    <name evidence="2" type="ORF">P43SY_002053</name>
</gene>
<proteinExistence type="predicted"/>
<dbReference type="PANTHER" id="PTHR36453:SF1">
    <property type="entry name" value="RIGHT HANDED BETA HELIX DOMAIN-CONTAINING PROTEIN"/>
    <property type="match status" value="1"/>
</dbReference>
<dbReference type="InterPro" id="IPR011050">
    <property type="entry name" value="Pectin_lyase_fold/virulence"/>
</dbReference>
<dbReference type="Gene3D" id="2.160.20.10">
    <property type="entry name" value="Single-stranded right-handed beta-helix, Pectin lyase-like"/>
    <property type="match status" value="1"/>
</dbReference>
<keyword evidence="3" id="KW-1185">Reference proteome</keyword>
<dbReference type="SUPFAM" id="SSF51126">
    <property type="entry name" value="Pectin lyase-like"/>
    <property type="match status" value="1"/>
</dbReference>
<accession>A0AAD5LBF0</accession>
<dbReference type="PANTHER" id="PTHR36453">
    <property type="entry name" value="SECRETED PROTEIN-RELATED"/>
    <property type="match status" value="1"/>
</dbReference>
<protein>
    <recommendedName>
        <fullName evidence="4">Right handed beta helix domain-containing protein</fullName>
    </recommendedName>
</protein>